<feature type="domain" description="PCI" evidence="5">
    <location>
        <begin position="178"/>
        <end position="393"/>
    </location>
</feature>
<dbReference type="GO" id="GO:0003743">
    <property type="term" value="F:translation initiation factor activity"/>
    <property type="evidence" value="ECO:0007669"/>
    <property type="project" value="UniProtKB-KW"/>
</dbReference>
<dbReference type="Pfam" id="PF01399">
    <property type="entry name" value="PCI"/>
    <property type="match status" value="1"/>
</dbReference>
<keyword evidence="7" id="KW-1185">Reference proteome</keyword>
<organism evidence="6 7">
    <name type="scientific">Reticulomyxa filosa</name>
    <dbReference type="NCBI Taxonomy" id="46433"/>
    <lineage>
        <taxon>Eukaryota</taxon>
        <taxon>Sar</taxon>
        <taxon>Rhizaria</taxon>
        <taxon>Retaria</taxon>
        <taxon>Foraminifera</taxon>
        <taxon>Monothalamids</taxon>
        <taxon>Reticulomyxidae</taxon>
        <taxon>Reticulomyxa</taxon>
    </lineage>
</organism>
<feature type="compositionally biased region" description="Low complexity" evidence="4">
    <location>
        <begin position="457"/>
        <end position="478"/>
    </location>
</feature>
<dbReference type="GO" id="GO:0005852">
    <property type="term" value="C:eukaryotic translation initiation factor 3 complex"/>
    <property type="evidence" value="ECO:0007669"/>
    <property type="project" value="InterPro"/>
</dbReference>
<evidence type="ECO:0000256" key="3">
    <source>
        <dbReference type="ARBA" id="ARBA00022917"/>
    </source>
</evidence>
<dbReference type="InterPro" id="IPR027516">
    <property type="entry name" value="EIF3C"/>
</dbReference>
<dbReference type="Proteomes" id="UP000023152">
    <property type="component" value="Unassembled WGS sequence"/>
</dbReference>
<evidence type="ECO:0000313" key="6">
    <source>
        <dbReference type="EMBL" id="ETO31891.1"/>
    </source>
</evidence>
<proteinExistence type="predicted"/>
<dbReference type="OMA" id="MIISNSE"/>
<comment type="caution">
    <text evidence="6">The sequence shown here is derived from an EMBL/GenBank/DDBJ whole genome shotgun (WGS) entry which is preliminary data.</text>
</comment>
<dbReference type="PANTHER" id="PTHR13937:SF0">
    <property type="entry name" value="EUKARYOTIC TRANSLATION INITIATION FACTOR 3 SUBUNIT C-RELATED"/>
    <property type="match status" value="1"/>
</dbReference>
<dbReference type="InterPro" id="IPR036390">
    <property type="entry name" value="WH_DNA-bd_sf"/>
</dbReference>
<evidence type="ECO:0000313" key="7">
    <source>
        <dbReference type="Proteomes" id="UP000023152"/>
    </source>
</evidence>
<dbReference type="Pfam" id="PF05470">
    <property type="entry name" value="eIF-3c_N"/>
    <property type="match status" value="1"/>
</dbReference>
<dbReference type="GO" id="GO:0031369">
    <property type="term" value="F:translation initiation factor binding"/>
    <property type="evidence" value="ECO:0007669"/>
    <property type="project" value="InterPro"/>
</dbReference>
<dbReference type="PROSITE" id="PS50250">
    <property type="entry name" value="PCI"/>
    <property type="match status" value="1"/>
</dbReference>
<evidence type="ECO:0000256" key="1">
    <source>
        <dbReference type="ARBA" id="ARBA00022490"/>
    </source>
</evidence>
<keyword evidence="1" id="KW-0963">Cytoplasm</keyword>
<name>X6P114_RETFI</name>
<protein>
    <submittedName>
        <fullName evidence="6">Translation initiation factor</fullName>
    </submittedName>
</protein>
<dbReference type="SMART" id="SM00088">
    <property type="entry name" value="PINT"/>
    <property type="match status" value="1"/>
</dbReference>
<dbReference type="PANTHER" id="PTHR13937">
    <property type="entry name" value="EUKARYOTIC TRANSLATION INITATION FACTOR 3, SUBUNIT 8 EIF3S8 -RELATED"/>
    <property type="match status" value="1"/>
</dbReference>
<sequence>AYQIRLQDTQPMIALLKETYKYFDMLQDKKTMAEIDTTRLSLIYTQYQRKFDALSKQVQEEEKMLLVAKPTKTLFKFGGEDILQLPNTDVTKYARFVFENGDTRLQTEAMLYLIFNMALHNRFELCRDLLLMSHLGSQSRIGTANVDLQILYNRALVQFALSAFIQGKWHPCMLILQEFYQSSKIRILLAQAIPPTRDREVLTSEQIKQEALAMQRLLPPHLYFRPDTLEAVHLISSILLEIPSMVTGSRKAIKNKFFRNRVWDPYLKRDLRVPPEGTQSSILTAGIHLQDGNWQECAALLKSLRLWSDIEHADFVQGKVLNSVKHECMRCYLHRFGTVYESISLSKLAAMFELSEAETKQYVCRMIISNSEDRFRASMDELTNCLIIHQKPATALQRIALEYTNKLAFLIEQNEKSIGIRRFDHLNVGTGANAQRFKRTGYSGPRTDRRGPEGQERQGQPGQERQAGQTQGQGQRGQFLRKSGGQAPQRRPIFMRA</sequence>
<dbReference type="InterPro" id="IPR000717">
    <property type="entry name" value="PCI_dom"/>
</dbReference>
<evidence type="ECO:0000256" key="2">
    <source>
        <dbReference type="ARBA" id="ARBA00022540"/>
    </source>
</evidence>
<dbReference type="SUPFAM" id="SSF46785">
    <property type="entry name" value="Winged helix' DNA-binding domain"/>
    <property type="match status" value="1"/>
</dbReference>
<keyword evidence="2 6" id="KW-0396">Initiation factor</keyword>
<evidence type="ECO:0000256" key="4">
    <source>
        <dbReference type="SAM" id="MobiDB-lite"/>
    </source>
</evidence>
<dbReference type="GO" id="GO:0003723">
    <property type="term" value="F:RNA binding"/>
    <property type="evidence" value="ECO:0007669"/>
    <property type="project" value="InterPro"/>
</dbReference>
<reference evidence="6 7" key="1">
    <citation type="journal article" date="2013" name="Curr. Biol.">
        <title>The Genome of the Foraminiferan Reticulomyxa filosa.</title>
        <authorList>
            <person name="Glockner G."/>
            <person name="Hulsmann N."/>
            <person name="Schleicher M."/>
            <person name="Noegel A.A."/>
            <person name="Eichinger L."/>
            <person name="Gallinger C."/>
            <person name="Pawlowski J."/>
            <person name="Sierra R."/>
            <person name="Euteneuer U."/>
            <person name="Pillet L."/>
            <person name="Moustafa A."/>
            <person name="Platzer M."/>
            <person name="Groth M."/>
            <person name="Szafranski K."/>
            <person name="Schliwa M."/>
        </authorList>
    </citation>
    <scope>NUCLEOTIDE SEQUENCE [LARGE SCALE GENOMIC DNA]</scope>
</reference>
<dbReference type="InterPro" id="IPR008905">
    <property type="entry name" value="EIF3C_N_dom"/>
</dbReference>
<gene>
    <name evidence="6" type="ORF">RFI_05225</name>
</gene>
<dbReference type="AlphaFoldDB" id="X6P114"/>
<accession>X6P114</accession>
<feature type="region of interest" description="Disordered" evidence="4">
    <location>
        <begin position="434"/>
        <end position="497"/>
    </location>
</feature>
<evidence type="ECO:0000259" key="5">
    <source>
        <dbReference type="PROSITE" id="PS50250"/>
    </source>
</evidence>
<feature type="non-terminal residue" evidence="6">
    <location>
        <position position="1"/>
    </location>
</feature>
<feature type="compositionally biased region" description="Basic and acidic residues" evidence="4">
    <location>
        <begin position="446"/>
        <end position="456"/>
    </location>
</feature>
<keyword evidence="3" id="KW-0648">Protein biosynthesis</keyword>
<dbReference type="OrthoDB" id="29647at2759"/>
<dbReference type="EMBL" id="ASPP01004631">
    <property type="protein sequence ID" value="ETO31891.1"/>
    <property type="molecule type" value="Genomic_DNA"/>
</dbReference>